<dbReference type="Gene3D" id="3.30.365.10">
    <property type="entry name" value="Aldehyde oxidase/xanthine dehydrogenase, molybdopterin binding domain"/>
    <property type="match status" value="1"/>
</dbReference>
<sequence length="41" mass="4251">MKGLGKIGIVGTAAASAIHHAAGKRVRSLPIAIDKLLETER</sequence>
<dbReference type="Proteomes" id="UP001169764">
    <property type="component" value="Unassembled WGS sequence"/>
</dbReference>
<evidence type="ECO:0000313" key="1">
    <source>
        <dbReference type="EMBL" id="MDO6413997.1"/>
    </source>
</evidence>
<organism evidence="1 2">
    <name type="scientific">Sphingomonas natans</name>
    <dbReference type="NCBI Taxonomy" id="3063330"/>
    <lineage>
        <taxon>Bacteria</taxon>
        <taxon>Pseudomonadati</taxon>
        <taxon>Pseudomonadota</taxon>
        <taxon>Alphaproteobacteria</taxon>
        <taxon>Sphingomonadales</taxon>
        <taxon>Sphingomonadaceae</taxon>
        <taxon>Sphingomonas</taxon>
    </lineage>
</organism>
<dbReference type="RefSeq" id="WP_303540807.1">
    <property type="nucleotide sequence ID" value="NZ_JAUOTP010000002.1"/>
</dbReference>
<dbReference type="SUPFAM" id="SSF56003">
    <property type="entry name" value="Molybdenum cofactor-binding domain"/>
    <property type="match status" value="1"/>
</dbReference>
<gene>
    <name evidence="1" type="ORF">Q4F19_06350</name>
</gene>
<dbReference type="EMBL" id="JAUOTP010000002">
    <property type="protein sequence ID" value="MDO6413997.1"/>
    <property type="molecule type" value="Genomic_DNA"/>
</dbReference>
<reference evidence="1" key="1">
    <citation type="submission" date="2023-07" db="EMBL/GenBank/DDBJ databases">
        <authorList>
            <person name="Kim M."/>
        </authorList>
    </citation>
    <scope>NUCLEOTIDE SEQUENCE</scope>
    <source>
        <strain evidence="1">BIUV-7</strain>
    </source>
</reference>
<comment type="caution">
    <text evidence="1">The sequence shown here is derived from an EMBL/GenBank/DDBJ whole genome shotgun (WGS) entry which is preliminary data.</text>
</comment>
<protein>
    <submittedName>
        <fullName evidence="1">Uncharacterized protein</fullName>
    </submittedName>
</protein>
<name>A0ABT8Y7K4_9SPHN</name>
<dbReference type="InterPro" id="IPR037165">
    <property type="entry name" value="AldOxase/xan_DH_Mopterin-bd_sf"/>
</dbReference>
<keyword evidence="2" id="KW-1185">Reference proteome</keyword>
<evidence type="ECO:0000313" key="2">
    <source>
        <dbReference type="Proteomes" id="UP001169764"/>
    </source>
</evidence>
<proteinExistence type="predicted"/>
<accession>A0ABT8Y7K4</accession>